<dbReference type="EMBL" id="JAJSOF020000029">
    <property type="protein sequence ID" value="KAJ4432554.1"/>
    <property type="molecule type" value="Genomic_DNA"/>
</dbReference>
<proteinExistence type="predicted"/>
<gene>
    <name evidence="1" type="ORF">ANN_21177</name>
</gene>
<sequence length="211" mass="24617">MPINTAMELFRVKLLPSLMYGLEIIWEYLSCRQLQELENMKPRYLKRMLGVSKFALLRYGYVLARKTFLVEDLRLRMLLPSTPSCEELLRELRMKRDSISESFYNNDAMKFTLKQYLYSDITLSTSQDITGANLKYDTVSLTIISESPSFTTMKNNRSWIYKDIRNGMQNYPSDMFDSGCNLVQRHNPSVDLRSWSSDTQGPSSFLTTFAK</sequence>
<organism evidence="1 2">
    <name type="scientific">Periplaneta americana</name>
    <name type="common">American cockroach</name>
    <name type="synonym">Blatta americana</name>
    <dbReference type="NCBI Taxonomy" id="6978"/>
    <lineage>
        <taxon>Eukaryota</taxon>
        <taxon>Metazoa</taxon>
        <taxon>Ecdysozoa</taxon>
        <taxon>Arthropoda</taxon>
        <taxon>Hexapoda</taxon>
        <taxon>Insecta</taxon>
        <taxon>Pterygota</taxon>
        <taxon>Neoptera</taxon>
        <taxon>Polyneoptera</taxon>
        <taxon>Dictyoptera</taxon>
        <taxon>Blattodea</taxon>
        <taxon>Blattoidea</taxon>
        <taxon>Blattidae</taxon>
        <taxon>Blattinae</taxon>
        <taxon>Periplaneta</taxon>
    </lineage>
</organism>
<accession>A0ABQ8SEM4</accession>
<dbReference type="Proteomes" id="UP001148838">
    <property type="component" value="Unassembled WGS sequence"/>
</dbReference>
<protein>
    <submittedName>
        <fullName evidence="1">Uncharacterized protein</fullName>
    </submittedName>
</protein>
<keyword evidence="2" id="KW-1185">Reference proteome</keyword>
<evidence type="ECO:0000313" key="1">
    <source>
        <dbReference type="EMBL" id="KAJ4432554.1"/>
    </source>
</evidence>
<comment type="caution">
    <text evidence="1">The sequence shown here is derived from an EMBL/GenBank/DDBJ whole genome shotgun (WGS) entry which is preliminary data.</text>
</comment>
<evidence type="ECO:0000313" key="2">
    <source>
        <dbReference type="Proteomes" id="UP001148838"/>
    </source>
</evidence>
<reference evidence="1 2" key="1">
    <citation type="journal article" date="2022" name="Allergy">
        <title>Genome assembly and annotation of Periplaneta americana reveal a comprehensive cockroach allergen profile.</title>
        <authorList>
            <person name="Wang L."/>
            <person name="Xiong Q."/>
            <person name="Saelim N."/>
            <person name="Wang L."/>
            <person name="Nong W."/>
            <person name="Wan A.T."/>
            <person name="Shi M."/>
            <person name="Liu X."/>
            <person name="Cao Q."/>
            <person name="Hui J.H.L."/>
            <person name="Sookrung N."/>
            <person name="Leung T.F."/>
            <person name="Tungtrongchitr A."/>
            <person name="Tsui S.K.W."/>
        </authorList>
    </citation>
    <scope>NUCLEOTIDE SEQUENCE [LARGE SCALE GENOMIC DNA]</scope>
    <source>
        <strain evidence="1">PWHHKU_190912</strain>
    </source>
</reference>
<name>A0ABQ8SEM4_PERAM</name>